<evidence type="ECO:0000256" key="7">
    <source>
        <dbReference type="ARBA" id="ARBA00023027"/>
    </source>
</evidence>
<evidence type="ECO:0000256" key="5">
    <source>
        <dbReference type="ARBA" id="ARBA00022532"/>
    </source>
</evidence>
<evidence type="ECO:0000256" key="1">
    <source>
        <dbReference type="ARBA" id="ARBA00008824"/>
    </source>
</evidence>
<dbReference type="Proteomes" id="UP000261540">
    <property type="component" value="Unplaced"/>
</dbReference>
<dbReference type="GeneTree" id="ENSGT00390000016686"/>
<comment type="similarity">
    <text evidence="1">Belongs to the LDH/MDH superfamily. MDH type 1 family.</text>
</comment>
<keyword evidence="7" id="KW-0520">NAD</keyword>
<dbReference type="InterPro" id="IPR036291">
    <property type="entry name" value="NAD(P)-bd_dom_sf"/>
</dbReference>
<keyword evidence="10" id="KW-1185">Reference proteome</keyword>
<evidence type="ECO:0000313" key="9">
    <source>
        <dbReference type="Ensembl" id="ENSPKIP00000018547.1"/>
    </source>
</evidence>
<feature type="domain" description="Lactate/malate dehydrogenase N-terminal" evidence="8">
    <location>
        <begin position="25"/>
        <end position="151"/>
    </location>
</feature>
<proteinExistence type="inferred from homology"/>
<dbReference type="STRING" id="1676925.ENSPKIP00000018547"/>
<sequence>MFSRIARSAASIARSLCTSSQNNAKVAVLGVSGGIGQPLSLLLKSSPLVSQLSLYDVVHTLGVAADLSHIETRAQVTGYVGPEQLPQALKGSEVVVIPAGVPRKPGMTRDDLFDTNASIVATLADTCARNCPDAMLCVITNPVNSTVPITSEILKN</sequence>
<reference evidence="9" key="2">
    <citation type="submission" date="2025-09" db="UniProtKB">
        <authorList>
            <consortium name="Ensembl"/>
        </authorList>
    </citation>
    <scope>IDENTIFICATION</scope>
</reference>
<organism evidence="9 10">
    <name type="scientific">Paramormyrops kingsleyae</name>
    <dbReference type="NCBI Taxonomy" id="1676925"/>
    <lineage>
        <taxon>Eukaryota</taxon>
        <taxon>Metazoa</taxon>
        <taxon>Chordata</taxon>
        <taxon>Craniata</taxon>
        <taxon>Vertebrata</taxon>
        <taxon>Euteleostomi</taxon>
        <taxon>Actinopterygii</taxon>
        <taxon>Neopterygii</taxon>
        <taxon>Teleostei</taxon>
        <taxon>Osteoglossocephala</taxon>
        <taxon>Osteoglossomorpha</taxon>
        <taxon>Osteoglossiformes</taxon>
        <taxon>Mormyridae</taxon>
        <taxon>Paramormyrops</taxon>
    </lineage>
</organism>
<name>A0A3B3RIU1_9TELE</name>
<evidence type="ECO:0000259" key="8">
    <source>
        <dbReference type="Pfam" id="PF00056"/>
    </source>
</evidence>
<evidence type="ECO:0000256" key="2">
    <source>
        <dbReference type="ARBA" id="ARBA00011738"/>
    </source>
</evidence>
<evidence type="ECO:0000256" key="3">
    <source>
        <dbReference type="ARBA" id="ARBA00012995"/>
    </source>
</evidence>
<dbReference type="RefSeq" id="XP_072569090.1">
    <property type="nucleotide sequence ID" value="XM_072712989.1"/>
</dbReference>
<evidence type="ECO:0000256" key="4">
    <source>
        <dbReference type="ARBA" id="ARBA00016075"/>
    </source>
</evidence>
<dbReference type="RefSeq" id="XP_072569088.1">
    <property type="nucleotide sequence ID" value="XM_072712987.1"/>
</dbReference>
<dbReference type="FunFam" id="3.40.50.720:FF:000013">
    <property type="entry name" value="Malate dehydrogenase"/>
    <property type="match status" value="1"/>
</dbReference>
<dbReference type="InterPro" id="IPR001236">
    <property type="entry name" value="Lactate/malate_DH_N"/>
</dbReference>
<dbReference type="Ensembl" id="ENSPKIT00000035375.1">
    <property type="protein sequence ID" value="ENSPKIP00000018547.1"/>
    <property type="gene ID" value="ENSPKIG00000004080.1"/>
</dbReference>
<dbReference type="GO" id="GO:0005739">
    <property type="term" value="C:mitochondrion"/>
    <property type="evidence" value="ECO:0007669"/>
    <property type="project" value="TreeGrafter"/>
</dbReference>
<keyword evidence="5" id="KW-0816">Tricarboxylic acid cycle</keyword>
<dbReference type="PANTHER" id="PTHR11540:SF16">
    <property type="entry name" value="MALATE DEHYDROGENASE, MITOCHONDRIAL"/>
    <property type="match status" value="1"/>
</dbReference>
<dbReference type="GeneID" id="140591681"/>
<dbReference type="GO" id="GO:0030060">
    <property type="term" value="F:L-malate dehydrogenase (NAD+) activity"/>
    <property type="evidence" value="ECO:0007669"/>
    <property type="project" value="UniProtKB-EC"/>
</dbReference>
<evidence type="ECO:0000313" key="10">
    <source>
        <dbReference type="Proteomes" id="UP000261540"/>
    </source>
</evidence>
<evidence type="ECO:0000256" key="6">
    <source>
        <dbReference type="ARBA" id="ARBA00023002"/>
    </source>
</evidence>
<dbReference type="SUPFAM" id="SSF51735">
    <property type="entry name" value="NAD(P)-binding Rossmann-fold domains"/>
    <property type="match status" value="1"/>
</dbReference>
<dbReference type="RefSeq" id="XP_072569086.1">
    <property type="nucleotide sequence ID" value="XM_072712985.1"/>
</dbReference>
<dbReference type="RefSeq" id="XP_072569089.1">
    <property type="nucleotide sequence ID" value="XM_072712988.1"/>
</dbReference>
<comment type="subunit">
    <text evidence="2">Homodimer.</text>
</comment>
<dbReference type="PANTHER" id="PTHR11540">
    <property type="entry name" value="MALATE AND LACTATE DEHYDROGENASE"/>
    <property type="match status" value="1"/>
</dbReference>
<reference evidence="9" key="1">
    <citation type="submission" date="2025-08" db="UniProtKB">
        <authorList>
            <consortium name="Ensembl"/>
        </authorList>
    </citation>
    <scope>IDENTIFICATION</scope>
</reference>
<dbReference type="RefSeq" id="XP_072569091.1">
    <property type="nucleotide sequence ID" value="XM_072712990.1"/>
</dbReference>
<dbReference type="Gene3D" id="3.40.50.720">
    <property type="entry name" value="NAD(P)-binding Rossmann-like Domain"/>
    <property type="match status" value="1"/>
</dbReference>
<dbReference type="RefSeq" id="XP_072569085.1">
    <property type="nucleotide sequence ID" value="XM_072712984.1"/>
</dbReference>
<accession>A0A3B3RIU1</accession>
<protein>
    <recommendedName>
        <fullName evidence="4">Malate dehydrogenase, mitochondrial</fullName>
        <ecNumber evidence="3">1.1.1.37</ecNumber>
    </recommendedName>
</protein>
<keyword evidence="6" id="KW-0560">Oxidoreductase</keyword>
<dbReference type="EC" id="1.1.1.37" evidence="3"/>
<dbReference type="AlphaFoldDB" id="A0A3B3RIU1"/>
<dbReference type="GO" id="GO:0006099">
    <property type="term" value="P:tricarboxylic acid cycle"/>
    <property type="evidence" value="ECO:0007669"/>
    <property type="project" value="UniProtKB-KW"/>
</dbReference>
<dbReference type="Pfam" id="PF00056">
    <property type="entry name" value="Ldh_1_N"/>
    <property type="match status" value="1"/>
</dbReference>
<dbReference type="RefSeq" id="XP_072569087.1">
    <property type="nucleotide sequence ID" value="XM_072712986.1"/>
</dbReference>